<reference evidence="2 3" key="1">
    <citation type="submission" date="2024-08" db="EMBL/GenBank/DDBJ databases">
        <title>Insights into the chromosomal genome structure of Flemingia macrophylla.</title>
        <authorList>
            <person name="Ding Y."/>
            <person name="Zhao Y."/>
            <person name="Bi W."/>
            <person name="Wu M."/>
            <person name="Zhao G."/>
            <person name="Gong Y."/>
            <person name="Li W."/>
            <person name="Zhang P."/>
        </authorList>
    </citation>
    <scope>NUCLEOTIDE SEQUENCE [LARGE SCALE GENOMIC DNA]</scope>
    <source>
        <strain evidence="2">DYQJB</strain>
        <tissue evidence="2">Leaf</tissue>
    </source>
</reference>
<evidence type="ECO:0000256" key="1">
    <source>
        <dbReference type="SAM" id="MobiDB-lite"/>
    </source>
</evidence>
<evidence type="ECO:0000313" key="2">
    <source>
        <dbReference type="EMBL" id="KAL2345691.1"/>
    </source>
</evidence>
<proteinExistence type="predicted"/>
<keyword evidence="3" id="KW-1185">Reference proteome</keyword>
<dbReference type="Proteomes" id="UP001603857">
    <property type="component" value="Unassembled WGS sequence"/>
</dbReference>
<feature type="compositionally biased region" description="Polar residues" evidence="1">
    <location>
        <begin position="367"/>
        <end position="381"/>
    </location>
</feature>
<comment type="caution">
    <text evidence="2">The sequence shown here is derived from an EMBL/GenBank/DDBJ whole genome shotgun (WGS) entry which is preliminary data.</text>
</comment>
<organism evidence="2 3">
    <name type="scientific">Flemingia macrophylla</name>
    <dbReference type="NCBI Taxonomy" id="520843"/>
    <lineage>
        <taxon>Eukaryota</taxon>
        <taxon>Viridiplantae</taxon>
        <taxon>Streptophyta</taxon>
        <taxon>Embryophyta</taxon>
        <taxon>Tracheophyta</taxon>
        <taxon>Spermatophyta</taxon>
        <taxon>Magnoliopsida</taxon>
        <taxon>eudicotyledons</taxon>
        <taxon>Gunneridae</taxon>
        <taxon>Pentapetalae</taxon>
        <taxon>rosids</taxon>
        <taxon>fabids</taxon>
        <taxon>Fabales</taxon>
        <taxon>Fabaceae</taxon>
        <taxon>Papilionoideae</taxon>
        <taxon>50 kb inversion clade</taxon>
        <taxon>NPAAA clade</taxon>
        <taxon>indigoferoid/millettioid clade</taxon>
        <taxon>Phaseoleae</taxon>
        <taxon>Flemingia</taxon>
    </lineage>
</organism>
<dbReference type="PANTHER" id="PTHR35728:SF1">
    <property type="entry name" value="MICROTUBULE-BINDING PROTEIN TANGLED-RELATED"/>
    <property type="match status" value="1"/>
</dbReference>
<gene>
    <name evidence="2" type="ORF">Fmac_006976</name>
</gene>
<evidence type="ECO:0008006" key="4">
    <source>
        <dbReference type="Google" id="ProtNLM"/>
    </source>
</evidence>
<name>A0ABD1NCM3_9FABA</name>
<feature type="compositionally biased region" description="Basic residues" evidence="1">
    <location>
        <begin position="161"/>
        <end position="170"/>
    </location>
</feature>
<protein>
    <recommendedName>
        <fullName evidence="4">Microtubule-binding protein TANGLED</fullName>
    </recommendedName>
</protein>
<accession>A0ABD1NCM3</accession>
<feature type="compositionally biased region" description="Low complexity" evidence="1">
    <location>
        <begin position="133"/>
        <end position="143"/>
    </location>
</feature>
<feature type="region of interest" description="Disordered" evidence="1">
    <location>
        <begin position="74"/>
        <end position="97"/>
    </location>
</feature>
<sequence>MLARTPPKENKMLRALNPVLVRETLNKVNQCMVRLLELEYTVNGGTKVVSGVTLSPRSTKGYLRTSMRCKQESARIKHDAPIRSPQGKFPRPKNAEGEEWRQMSLAAMLVGETVREILQASQFASDIVSALGKKTSTKGPKTPLCHRSNQKVDPENTPLNARRKKEKHTKPRSDTPPIQRASLSINFKVSPPKARGSDKENNRKFLANRGYHKSMPFTTTGPSPLFFSTHSSRQQQFCKTKSPVISRNMGTQQKFLIESPPSAASKFQVKVKNPPIVSISSSPTTLSLSKKSSPKRWVRPFSPSRVATRLASPLKSMKCVHKSDGVVSLKKTSSAMMSVASNLRRSFSPSRLATRFVSPLKSKRSAQQRGVKQQCQESNVQIPAPTI</sequence>
<dbReference type="EMBL" id="JBGMDY010000002">
    <property type="protein sequence ID" value="KAL2345691.1"/>
    <property type="molecule type" value="Genomic_DNA"/>
</dbReference>
<evidence type="ECO:0000313" key="3">
    <source>
        <dbReference type="Proteomes" id="UP001603857"/>
    </source>
</evidence>
<dbReference type="InterPro" id="IPR044709">
    <property type="entry name" value="TAN1"/>
</dbReference>
<dbReference type="AlphaFoldDB" id="A0ABD1NCM3"/>
<feature type="region of interest" description="Disordered" evidence="1">
    <location>
        <begin position="361"/>
        <end position="387"/>
    </location>
</feature>
<dbReference type="PANTHER" id="PTHR35728">
    <property type="entry name" value="MICROTUBULE-BINDING PROTEIN TANGLED-RELATED"/>
    <property type="match status" value="1"/>
</dbReference>
<feature type="region of interest" description="Disordered" evidence="1">
    <location>
        <begin position="133"/>
        <end position="181"/>
    </location>
</feature>